<evidence type="ECO:0000313" key="1">
    <source>
        <dbReference type="EMBL" id="KAH7931322.1"/>
    </source>
</evidence>
<keyword evidence="2" id="KW-1185">Reference proteome</keyword>
<name>A0ACB8C1S2_9AGAM</name>
<dbReference type="EMBL" id="MU266327">
    <property type="protein sequence ID" value="KAH7931322.1"/>
    <property type="molecule type" value="Genomic_DNA"/>
</dbReference>
<proteinExistence type="predicted"/>
<reference evidence="1" key="1">
    <citation type="journal article" date="2021" name="New Phytol.">
        <title>Evolutionary innovations through gain and loss of genes in the ectomycorrhizal Boletales.</title>
        <authorList>
            <person name="Wu G."/>
            <person name="Miyauchi S."/>
            <person name="Morin E."/>
            <person name="Kuo A."/>
            <person name="Drula E."/>
            <person name="Varga T."/>
            <person name="Kohler A."/>
            <person name="Feng B."/>
            <person name="Cao Y."/>
            <person name="Lipzen A."/>
            <person name="Daum C."/>
            <person name="Hundley H."/>
            <person name="Pangilinan J."/>
            <person name="Johnson J."/>
            <person name="Barry K."/>
            <person name="LaButti K."/>
            <person name="Ng V."/>
            <person name="Ahrendt S."/>
            <person name="Min B."/>
            <person name="Choi I.G."/>
            <person name="Park H."/>
            <person name="Plett J.M."/>
            <person name="Magnuson J."/>
            <person name="Spatafora J.W."/>
            <person name="Nagy L.G."/>
            <person name="Henrissat B."/>
            <person name="Grigoriev I.V."/>
            <person name="Yang Z.L."/>
            <person name="Xu J."/>
            <person name="Martin F.M."/>
        </authorList>
    </citation>
    <scope>NUCLEOTIDE SEQUENCE</scope>
    <source>
        <strain evidence="1">KUC20120723A-06</strain>
    </source>
</reference>
<gene>
    <name evidence="1" type="ORF">BV22DRAFT_1027553</name>
</gene>
<comment type="caution">
    <text evidence="1">The sequence shown here is derived from an EMBL/GenBank/DDBJ whole genome shotgun (WGS) entry which is preliminary data.</text>
</comment>
<protein>
    <submittedName>
        <fullName evidence="1">Kinase-like protein</fullName>
    </submittedName>
</protein>
<evidence type="ECO:0000313" key="2">
    <source>
        <dbReference type="Proteomes" id="UP000790709"/>
    </source>
</evidence>
<sequence length="649" mass="72222">MPGFIKRAISRVFRTEPEHSGQPPSFITYPPRSSLTDTDSDSLSAEGVPQSKHLEKRKRTSVSPIFLLNFILRLHGVTAPVRNALIARLSGAPRVQVTPTPSPEPLGPDWDGFSPSTEASGDALPHIGHFCDSSTRSPSFDVDFVFPETTSRRRRPSESPDIRLPKVPRRLLLPGARALASDRLSSRTYGHGGPPAHGDSASRGTASRGAARLPQSDAVNRQEAARVLHYKDHTFSIRSTLGSGGFGIVWYATTETGQEVAIKVVNKVLAFDAHMPASGDPGYNHGREASDIARSIVETEFNILQRVTAAGSPFLTSLLYAFSDDDNFYFVMKFYPQTLRQRLEDRDVPLHLPQIRIWAAELVLAVQTLHDLNVIHRDLKADNILITPSGHLCVGDFGVSYEVPLEYSHEAFKSTTTSEAAGTAGYQAPEQRSSTIRDERGYGYKVDMYAAGLAIVEMCMLHGRAWYRHFDRSFEIAERSPESPGPAWTRSLVLDKAAEDLCAKLLSDDPHDRPEWEEVRQHPFFASIDWDIVAGRRYESMYQACGRNRDLAGPCAAVDHCREELGPIVWVQHKAYIDEEAQWGRGLGTLKIDYESPPHDIRRIDGHGRSCLADSRTKCNCAAPIHCQINHGRRSDTRRKNARPESEEE</sequence>
<dbReference type="Proteomes" id="UP000790709">
    <property type="component" value="Unassembled WGS sequence"/>
</dbReference>
<organism evidence="1 2">
    <name type="scientific">Leucogyrophana mollusca</name>
    <dbReference type="NCBI Taxonomy" id="85980"/>
    <lineage>
        <taxon>Eukaryota</taxon>
        <taxon>Fungi</taxon>
        <taxon>Dikarya</taxon>
        <taxon>Basidiomycota</taxon>
        <taxon>Agaricomycotina</taxon>
        <taxon>Agaricomycetes</taxon>
        <taxon>Agaricomycetidae</taxon>
        <taxon>Boletales</taxon>
        <taxon>Boletales incertae sedis</taxon>
        <taxon>Leucogyrophana</taxon>
    </lineage>
</organism>
<accession>A0ACB8C1S2</accession>